<gene>
    <name evidence="1" type="ORF">SDC9_171280</name>
</gene>
<name>A0A645GAE5_9ZZZZ</name>
<proteinExistence type="predicted"/>
<protein>
    <submittedName>
        <fullName evidence="1">Uncharacterized protein</fullName>
    </submittedName>
</protein>
<dbReference type="EMBL" id="VSSQ01072522">
    <property type="protein sequence ID" value="MPN23887.1"/>
    <property type="molecule type" value="Genomic_DNA"/>
</dbReference>
<organism evidence="1">
    <name type="scientific">bioreactor metagenome</name>
    <dbReference type="NCBI Taxonomy" id="1076179"/>
    <lineage>
        <taxon>unclassified sequences</taxon>
        <taxon>metagenomes</taxon>
        <taxon>ecological metagenomes</taxon>
    </lineage>
</organism>
<accession>A0A645GAE5</accession>
<evidence type="ECO:0000313" key="1">
    <source>
        <dbReference type="EMBL" id="MPN23887.1"/>
    </source>
</evidence>
<sequence>MLAKPEIFAGVMHSAAELNENGRHLKLKQVQAAFADLEKVWEVMFPVERCQFIRAIIAGITIWPDKVAIEYNTQGLETVLAETEGGE</sequence>
<dbReference type="AlphaFoldDB" id="A0A645GAE5"/>
<reference evidence="1" key="1">
    <citation type="submission" date="2019-08" db="EMBL/GenBank/DDBJ databases">
        <authorList>
            <person name="Kucharzyk K."/>
            <person name="Murdoch R.W."/>
            <person name="Higgins S."/>
            <person name="Loffler F."/>
        </authorList>
    </citation>
    <scope>NUCLEOTIDE SEQUENCE</scope>
</reference>
<comment type="caution">
    <text evidence="1">The sequence shown here is derived from an EMBL/GenBank/DDBJ whole genome shotgun (WGS) entry which is preliminary data.</text>
</comment>